<dbReference type="AlphaFoldDB" id="A0A1A8LGC1"/>
<dbReference type="InterPro" id="IPR056924">
    <property type="entry name" value="SH3_Tf2-1"/>
</dbReference>
<dbReference type="EMBL" id="HAEF01005542">
    <property type="protein sequence ID" value="SBR42924.1"/>
    <property type="molecule type" value="Transcribed_RNA"/>
</dbReference>
<dbReference type="Pfam" id="PF24626">
    <property type="entry name" value="SH3_Tf2-1"/>
    <property type="match status" value="1"/>
</dbReference>
<evidence type="ECO:0000259" key="1">
    <source>
        <dbReference type="Pfam" id="PF24626"/>
    </source>
</evidence>
<reference evidence="2" key="2">
    <citation type="submission" date="2016-06" db="EMBL/GenBank/DDBJ databases">
        <title>The genome of a short-lived fish provides insights into sex chromosome evolution and the genetic control of aging.</title>
        <authorList>
            <person name="Reichwald K."/>
            <person name="Felder M."/>
            <person name="Petzold A."/>
            <person name="Koch P."/>
            <person name="Groth M."/>
            <person name="Platzer M."/>
        </authorList>
    </citation>
    <scope>NUCLEOTIDE SEQUENCE</scope>
    <source>
        <tissue evidence="2">Brain</tissue>
    </source>
</reference>
<organism evidence="2">
    <name type="scientific">Nothobranchius pienaari</name>
    <dbReference type="NCBI Taxonomy" id="704102"/>
    <lineage>
        <taxon>Eukaryota</taxon>
        <taxon>Metazoa</taxon>
        <taxon>Chordata</taxon>
        <taxon>Craniata</taxon>
        <taxon>Vertebrata</taxon>
        <taxon>Euteleostomi</taxon>
        <taxon>Actinopterygii</taxon>
        <taxon>Neopterygii</taxon>
        <taxon>Teleostei</taxon>
        <taxon>Neoteleostei</taxon>
        <taxon>Acanthomorphata</taxon>
        <taxon>Ovalentaria</taxon>
        <taxon>Atherinomorphae</taxon>
        <taxon>Cyprinodontiformes</taxon>
        <taxon>Nothobranchiidae</taxon>
        <taxon>Nothobranchius</taxon>
    </lineage>
</organism>
<reference evidence="2" key="1">
    <citation type="submission" date="2016-05" db="EMBL/GenBank/DDBJ databases">
        <authorList>
            <person name="Lavstsen T."/>
            <person name="Jespersen J.S."/>
        </authorList>
    </citation>
    <scope>NUCLEOTIDE SEQUENCE</scope>
    <source>
        <tissue evidence="2">Brain</tissue>
    </source>
</reference>
<evidence type="ECO:0000313" key="2">
    <source>
        <dbReference type="EMBL" id="SBR42924.1"/>
    </source>
</evidence>
<proteinExistence type="predicted"/>
<protein>
    <recommendedName>
        <fullName evidence="1">Tf2-1-like SH3-like domain-containing protein</fullName>
    </recommendedName>
</protein>
<feature type="domain" description="Tf2-1-like SH3-like" evidence="1">
    <location>
        <begin position="1"/>
        <end position="42"/>
    </location>
</feature>
<sequence length="131" mass="14061">KLYPWFIGPYTIAEVLSPVSVRLSLPSSMKVHPVFHAHMVNPALPTRLHRSALQMMALATGSTTFWMSGHVVVVASSLWTGRGMVRNTASGSRGPGLMTSPSSEITKLPVVVKIWLGSAICSETKLGSANM</sequence>
<name>A0A1A8LGC1_9TELE</name>
<gene>
    <name evidence="2" type="primary">CU459095.1</name>
</gene>
<feature type="non-terminal residue" evidence="2">
    <location>
        <position position="1"/>
    </location>
</feature>
<accession>A0A1A8LGC1</accession>